<dbReference type="GO" id="GO:2000045">
    <property type="term" value="P:regulation of G1/S transition of mitotic cell cycle"/>
    <property type="evidence" value="ECO:0007669"/>
    <property type="project" value="TreeGrafter"/>
</dbReference>
<dbReference type="InterPro" id="IPR036770">
    <property type="entry name" value="Ankyrin_rpt-contain_sf"/>
</dbReference>
<evidence type="ECO:0000313" key="7">
    <source>
        <dbReference type="RefSeq" id="XP_022378230.1"/>
    </source>
</evidence>
<organism evidence="6 7">
    <name type="scientific">Enhydra lutris kenyoni</name>
    <name type="common">northern sea otter</name>
    <dbReference type="NCBI Taxonomy" id="391180"/>
    <lineage>
        <taxon>Eukaryota</taxon>
        <taxon>Metazoa</taxon>
        <taxon>Chordata</taxon>
        <taxon>Craniata</taxon>
        <taxon>Vertebrata</taxon>
        <taxon>Euteleostomi</taxon>
        <taxon>Mammalia</taxon>
        <taxon>Eutheria</taxon>
        <taxon>Laurasiatheria</taxon>
        <taxon>Carnivora</taxon>
        <taxon>Caniformia</taxon>
        <taxon>Musteloidea</taxon>
        <taxon>Mustelidae</taxon>
        <taxon>Lutrinae</taxon>
        <taxon>Enhydra</taxon>
    </lineage>
</organism>
<dbReference type="AlphaFoldDB" id="A0A2Y9L9U6"/>
<dbReference type="PANTHER" id="PTHR24201">
    <property type="entry name" value="ANK_REP_REGION DOMAIN-CONTAINING PROTEIN"/>
    <property type="match status" value="1"/>
</dbReference>
<evidence type="ECO:0000256" key="2">
    <source>
        <dbReference type="ARBA" id="ARBA00023043"/>
    </source>
</evidence>
<evidence type="ECO:0000256" key="3">
    <source>
        <dbReference type="ARBA" id="ARBA00023306"/>
    </source>
</evidence>
<keyword evidence="1" id="KW-0677">Repeat</keyword>
<evidence type="ECO:0000256" key="4">
    <source>
        <dbReference type="ARBA" id="ARBA00038438"/>
    </source>
</evidence>
<dbReference type="STRING" id="391180.A0A2Y9L9U6"/>
<dbReference type="Proteomes" id="UP000248482">
    <property type="component" value="Unplaced"/>
</dbReference>
<dbReference type="GO" id="GO:0008285">
    <property type="term" value="P:negative regulation of cell population proliferation"/>
    <property type="evidence" value="ECO:0007669"/>
    <property type="project" value="TreeGrafter"/>
</dbReference>
<comment type="similarity">
    <text evidence="4">Belongs to the CDKN2 cyclin-dependent kinase inhibitor family.</text>
</comment>
<name>A0A2Y9L9U6_ENHLU</name>
<protein>
    <submittedName>
        <fullName evidence="7">Cyclin-dependent kinase inhibitor 2A-like isoform X1</fullName>
    </submittedName>
</protein>
<dbReference type="GO" id="GO:0005737">
    <property type="term" value="C:cytoplasm"/>
    <property type="evidence" value="ECO:0007669"/>
    <property type="project" value="TreeGrafter"/>
</dbReference>
<keyword evidence="7" id="KW-0649">Protein kinase inhibitor</keyword>
<proteinExistence type="inferred from homology"/>
<dbReference type="GO" id="GO:0005634">
    <property type="term" value="C:nucleus"/>
    <property type="evidence" value="ECO:0007669"/>
    <property type="project" value="TreeGrafter"/>
</dbReference>
<gene>
    <name evidence="7" type="primary">LOC111159871</name>
</gene>
<dbReference type="KEGG" id="elk:111159871"/>
<keyword evidence="6" id="KW-1185">Reference proteome</keyword>
<evidence type="ECO:0000256" key="5">
    <source>
        <dbReference type="SAM" id="MobiDB-lite"/>
    </source>
</evidence>
<dbReference type="Gene3D" id="1.25.40.20">
    <property type="entry name" value="Ankyrin repeat-containing domain"/>
    <property type="match status" value="1"/>
</dbReference>
<dbReference type="InterPro" id="IPR002110">
    <property type="entry name" value="Ankyrin_rpt"/>
</dbReference>
<accession>A0A2Y9L9U6</accession>
<dbReference type="RefSeq" id="XP_022378230.1">
    <property type="nucleotide sequence ID" value="XM_022522522.1"/>
</dbReference>
<dbReference type="Pfam" id="PF00023">
    <property type="entry name" value="Ank"/>
    <property type="match status" value="1"/>
</dbReference>
<dbReference type="GeneID" id="111159871"/>
<reference evidence="7" key="1">
    <citation type="submission" date="2025-08" db="UniProtKB">
        <authorList>
            <consortium name="RefSeq"/>
        </authorList>
    </citation>
    <scope>IDENTIFICATION</scope>
    <source>
        <tissue evidence="7">Blood</tissue>
    </source>
</reference>
<dbReference type="SUPFAM" id="SSF48403">
    <property type="entry name" value="Ankyrin repeat"/>
    <property type="match status" value="1"/>
</dbReference>
<dbReference type="PANTHER" id="PTHR24201:SF4">
    <property type="entry name" value="CYCLIN-DEPENDENT KINASE INHIBITOR 2A"/>
    <property type="match status" value="1"/>
</dbReference>
<sequence length="153" mass="16285">MEPSADRLATAAARGRADEVRALLEAGVQPNALNRQGRSPIQVMMMGSTRVAELLLLHGANPNCADPITLTRPVHDAAREGFLDTLLVLHRAGAQLDVRDAWGRLPVDLAEERGHRAVARYLGAAAGATEGGSHSHTEVAESPAARTSRMIEI</sequence>
<evidence type="ECO:0000313" key="6">
    <source>
        <dbReference type="Proteomes" id="UP000248482"/>
    </source>
</evidence>
<feature type="region of interest" description="Disordered" evidence="5">
    <location>
        <begin position="127"/>
        <end position="153"/>
    </location>
</feature>
<dbReference type="SMART" id="SM00248">
    <property type="entry name" value="ANK"/>
    <property type="match status" value="3"/>
</dbReference>
<dbReference type="GO" id="GO:0019901">
    <property type="term" value="F:protein kinase binding"/>
    <property type="evidence" value="ECO:0007669"/>
    <property type="project" value="TreeGrafter"/>
</dbReference>
<dbReference type="FunFam" id="1.25.40.20:FF:000107">
    <property type="entry name" value="cyclin-dependent kinase 4 inhibitor B"/>
    <property type="match status" value="1"/>
</dbReference>
<keyword evidence="2" id="KW-0040">ANK repeat</keyword>
<dbReference type="InterPro" id="IPR050776">
    <property type="entry name" value="Ank_Repeat/CDKN_Inhibitor"/>
</dbReference>
<keyword evidence="3" id="KW-0131">Cell cycle</keyword>
<dbReference type="OrthoDB" id="539213at2759"/>
<evidence type="ECO:0000256" key="1">
    <source>
        <dbReference type="ARBA" id="ARBA00022737"/>
    </source>
</evidence>
<dbReference type="GO" id="GO:0004861">
    <property type="term" value="F:cyclin-dependent protein serine/threonine kinase inhibitor activity"/>
    <property type="evidence" value="ECO:0007669"/>
    <property type="project" value="TreeGrafter"/>
</dbReference>